<accession>A0A5B8Z0W3</accession>
<protein>
    <recommendedName>
        <fullName evidence="3">Lipoprotein</fullName>
    </recommendedName>
</protein>
<evidence type="ECO:0000313" key="2">
    <source>
        <dbReference type="Proteomes" id="UP000321555"/>
    </source>
</evidence>
<reference evidence="2" key="1">
    <citation type="submission" date="2019-08" db="EMBL/GenBank/DDBJ databases">
        <authorList>
            <person name="Zheng X."/>
        </authorList>
    </citation>
    <scope>NUCLEOTIDE SEQUENCE [LARGE SCALE GENOMIC DNA]</scope>
    <source>
        <strain evidence="2">FJAT-25496</strain>
    </source>
</reference>
<gene>
    <name evidence="1" type="ORF">FSZ17_04470</name>
</gene>
<dbReference type="OrthoDB" id="2618795at2"/>
<dbReference type="PROSITE" id="PS51257">
    <property type="entry name" value="PROKAR_LIPOPROTEIN"/>
    <property type="match status" value="1"/>
</dbReference>
<dbReference type="RefSeq" id="WP_057775871.1">
    <property type="nucleotide sequence ID" value="NZ_CP042593.1"/>
</dbReference>
<keyword evidence="2" id="KW-1185">Reference proteome</keyword>
<dbReference type="AlphaFoldDB" id="A0A5B8Z0W3"/>
<evidence type="ECO:0008006" key="3">
    <source>
        <dbReference type="Google" id="ProtNLM"/>
    </source>
</evidence>
<evidence type="ECO:0000313" key="1">
    <source>
        <dbReference type="EMBL" id="QED46590.1"/>
    </source>
</evidence>
<sequence length="173" mass="20463">MKRNWLFSLLTCLVFLIGCSKEQTFEEFFHKKMDEMHLGEKDYSYTLIHKQMNIVHKDDAIAVFKERRTEKEIIFIAYLEKENDKWEWRQTRGAAWNSPVKWSAMNQVPFIYSGAINDTSISKVYAGNELAKIIKIEGDKRFWYAISDFKDVDVTVVKDDGSKEILKKFDEEI</sequence>
<dbReference type="Proteomes" id="UP000321555">
    <property type="component" value="Chromosome"/>
</dbReference>
<organism evidence="1 2">
    <name type="scientific">Cytobacillus dafuensis</name>
    <name type="common">Bacillus dafuensis</name>
    <dbReference type="NCBI Taxonomy" id="1742359"/>
    <lineage>
        <taxon>Bacteria</taxon>
        <taxon>Bacillati</taxon>
        <taxon>Bacillota</taxon>
        <taxon>Bacilli</taxon>
        <taxon>Bacillales</taxon>
        <taxon>Bacillaceae</taxon>
        <taxon>Cytobacillus</taxon>
    </lineage>
</organism>
<dbReference type="KEGG" id="bda:FSZ17_04470"/>
<proteinExistence type="predicted"/>
<name>A0A5B8Z0W3_CYTDA</name>
<dbReference type="EMBL" id="CP042593">
    <property type="protein sequence ID" value="QED46590.1"/>
    <property type="molecule type" value="Genomic_DNA"/>
</dbReference>
<dbReference type="STRING" id="1742359.GCA_001439625_04630"/>